<keyword evidence="2" id="KW-0378">Hydrolase</keyword>
<evidence type="ECO:0000313" key="2">
    <source>
        <dbReference type="EMBL" id="PSR32962.1"/>
    </source>
</evidence>
<protein>
    <submittedName>
        <fullName evidence="2">Amidohydrolase</fullName>
    </submittedName>
</protein>
<gene>
    <name evidence="2" type="ORF">C7B46_11950</name>
</gene>
<dbReference type="InterPro" id="IPR051781">
    <property type="entry name" value="Metallo-dep_Hydrolase"/>
</dbReference>
<dbReference type="AlphaFoldDB" id="A0A2T2XEV7"/>
<dbReference type="InterPro" id="IPR013108">
    <property type="entry name" value="Amidohydro_3"/>
</dbReference>
<dbReference type="Proteomes" id="UP000242972">
    <property type="component" value="Unassembled WGS sequence"/>
</dbReference>
<dbReference type="InterPro" id="IPR032466">
    <property type="entry name" value="Metal_Hydrolase"/>
</dbReference>
<dbReference type="GO" id="GO:0016810">
    <property type="term" value="F:hydrolase activity, acting on carbon-nitrogen (but not peptide) bonds"/>
    <property type="evidence" value="ECO:0007669"/>
    <property type="project" value="InterPro"/>
</dbReference>
<comment type="caution">
    <text evidence="2">The sequence shown here is derived from an EMBL/GenBank/DDBJ whole genome shotgun (WGS) entry which is preliminary data.</text>
</comment>
<reference evidence="2 3" key="1">
    <citation type="journal article" date="2014" name="BMC Genomics">
        <title>Comparison of environmental and isolate Sulfobacillus genomes reveals diverse carbon, sulfur, nitrogen, and hydrogen metabolisms.</title>
        <authorList>
            <person name="Justice N.B."/>
            <person name="Norman A."/>
            <person name="Brown C.T."/>
            <person name="Singh A."/>
            <person name="Thomas B.C."/>
            <person name="Banfield J.F."/>
        </authorList>
    </citation>
    <scope>NUCLEOTIDE SEQUENCE [LARGE SCALE GENOMIC DNA]</scope>
    <source>
        <strain evidence="2">AMDSBA4</strain>
    </source>
</reference>
<sequence>MWALTNVELLDGIGLHIQRGGLLIDDLGIIRAIEANYIPNAGIPVIDGHGLLCLPGFIDAHSHIGLSTSGETLGSQDVNETSDPVTADLRALDGIYPKDPAILEALKAGITASYVTMGSANVISGIGTTVHMAGDTVEEMVMVPAAGMKVAMGENPIRVHGGQKRRPSSRPAVAAVLREWLEKARRYQLDTSRSLKDWDPRLESLGMVIRGDIPLRVHSHRSDDIATAHRVISEFKVRMVIDHGTEADLLSEQILAWGVPVVTGPSFSTRGKAELRHKGFWTPARLIQQGIVTAIASDHPVVPAEYLPLYAGMAMRHGIDLSQALASITIAPAQITGVSGRVGALRIGLEADLVLFEGNPLVSLQAKTKHVWITGKTVYQA</sequence>
<dbReference type="PANTHER" id="PTHR43135:SF3">
    <property type="entry name" value="ALPHA-D-RIBOSE 1-METHYLPHOSPHONATE 5-TRIPHOSPHATE DIPHOSPHATASE"/>
    <property type="match status" value="1"/>
</dbReference>
<dbReference type="InterPro" id="IPR011059">
    <property type="entry name" value="Metal-dep_hydrolase_composite"/>
</dbReference>
<proteinExistence type="predicted"/>
<organism evidence="2 3">
    <name type="scientific">Sulfobacillus benefaciens</name>
    <dbReference type="NCBI Taxonomy" id="453960"/>
    <lineage>
        <taxon>Bacteria</taxon>
        <taxon>Bacillati</taxon>
        <taxon>Bacillota</taxon>
        <taxon>Clostridia</taxon>
        <taxon>Eubacteriales</taxon>
        <taxon>Clostridiales Family XVII. Incertae Sedis</taxon>
        <taxon>Sulfobacillus</taxon>
    </lineage>
</organism>
<evidence type="ECO:0000259" key="1">
    <source>
        <dbReference type="Pfam" id="PF07969"/>
    </source>
</evidence>
<dbReference type="Pfam" id="PF07969">
    <property type="entry name" value="Amidohydro_3"/>
    <property type="match status" value="1"/>
</dbReference>
<feature type="domain" description="Amidohydrolase 3" evidence="1">
    <location>
        <begin position="284"/>
        <end position="379"/>
    </location>
</feature>
<evidence type="ECO:0000313" key="3">
    <source>
        <dbReference type="Proteomes" id="UP000242972"/>
    </source>
</evidence>
<dbReference type="SUPFAM" id="SSF51556">
    <property type="entry name" value="Metallo-dependent hydrolases"/>
    <property type="match status" value="1"/>
</dbReference>
<dbReference type="PANTHER" id="PTHR43135">
    <property type="entry name" value="ALPHA-D-RIBOSE 1-METHYLPHOSPHONATE 5-TRIPHOSPHATE DIPHOSPHATASE"/>
    <property type="match status" value="1"/>
</dbReference>
<name>A0A2T2XEV7_9FIRM</name>
<dbReference type="EMBL" id="PXYW01000029">
    <property type="protein sequence ID" value="PSR32962.1"/>
    <property type="molecule type" value="Genomic_DNA"/>
</dbReference>
<accession>A0A2T2XEV7</accession>
<dbReference type="Gene3D" id="3.20.20.140">
    <property type="entry name" value="Metal-dependent hydrolases"/>
    <property type="match status" value="1"/>
</dbReference>
<dbReference type="SUPFAM" id="SSF51338">
    <property type="entry name" value="Composite domain of metallo-dependent hydrolases"/>
    <property type="match status" value="1"/>
</dbReference>